<comment type="catalytic activity">
    <reaction evidence="1">
        <text>Exonucleolytic cleavage of poly(A) to 5'-AMP.</text>
        <dbReference type="EC" id="3.1.13.4"/>
    </reaction>
</comment>
<proteinExistence type="inferred from homology"/>
<dbReference type="InterPro" id="IPR005135">
    <property type="entry name" value="Endo/exonuclease/phosphatase"/>
</dbReference>
<evidence type="ECO:0000256" key="9">
    <source>
        <dbReference type="ARBA" id="ARBA00022722"/>
    </source>
</evidence>
<keyword evidence="7" id="KW-0963">Cytoplasm</keyword>
<gene>
    <name evidence="19" type="ORF">V5799_000555</name>
</gene>
<organism evidence="19 20">
    <name type="scientific">Amblyomma americanum</name>
    <name type="common">Lone star tick</name>
    <dbReference type="NCBI Taxonomy" id="6943"/>
    <lineage>
        <taxon>Eukaryota</taxon>
        <taxon>Metazoa</taxon>
        <taxon>Ecdysozoa</taxon>
        <taxon>Arthropoda</taxon>
        <taxon>Chelicerata</taxon>
        <taxon>Arachnida</taxon>
        <taxon>Acari</taxon>
        <taxon>Parasitiformes</taxon>
        <taxon>Ixodida</taxon>
        <taxon>Ixodoidea</taxon>
        <taxon>Ixodidae</taxon>
        <taxon>Amblyomminae</taxon>
        <taxon>Amblyomma</taxon>
    </lineage>
</organism>
<evidence type="ECO:0000256" key="4">
    <source>
        <dbReference type="ARBA" id="ARBA00004496"/>
    </source>
</evidence>
<keyword evidence="17" id="KW-0539">Nucleus</keyword>
<name>A0AAQ4D2Q5_AMBAM</name>
<evidence type="ECO:0000313" key="19">
    <source>
        <dbReference type="EMBL" id="KAK8756745.1"/>
    </source>
</evidence>
<comment type="caution">
    <text evidence="19">The sequence shown here is derived from an EMBL/GenBank/DDBJ whole genome shotgun (WGS) entry which is preliminary data.</text>
</comment>
<evidence type="ECO:0000256" key="8">
    <source>
        <dbReference type="ARBA" id="ARBA00022614"/>
    </source>
</evidence>
<evidence type="ECO:0000259" key="18">
    <source>
        <dbReference type="Pfam" id="PF03372"/>
    </source>
</evidence>
<comment type="similarity">
    <text evidence="5">Belongs to the CCR4/nocturin family.</text>
</comment>
<keyword evidence="11" id="KW-0677">Repeat</keyword>
<dbReference type="PANTHER" id="PTHR12121">
    <property type="entry name" value="CARBON CATABOLITE REPRESSOR PROTEIN 4"/>
    <property type="match status" value="1"/>
</dbReference>
<evidence type="ECO:0000256" key="11">
    <source>
        <dbReference type="ARBA" id="ARBA00022737"/>
    </source>
</evidence>
<evidence type="ECO:0000256" key="12">
    <source>
        <dbReference type="ARBA" id="ARBA00022801"/>
    </source>
</evidence>
<protein>
    <recommendedName>
        <fullName evidence="6">poly(A)-specific ribonuclease</fullName>
        <ecNumber evidence="6">3.1.13.4</ecNumber>
    </recommendedName>
</protein>
<evidence type="ECO:0000256" key="7">
    <source>
        <dbReference type="ARBA" id="ARBA00022490"/>
    </source>
</evidence>
<dbReference type="CDD" id="cd09097">
    <property type="entry name" value="Deadenylase_CCR4"/>
    <property type="match status" value="1"/>
</dbReference>
<comment type="subcellular location">
    <subcellularLocation>
        <location evidence="4">Cytoplasm</location>
    </subcellularLocation>
    <subcellularLocation>
        <location evidence="3">Nucleus</location>
    </subcellularLocation>
</comment>
<evidence type="ECO:0000256" key="3">
    <source>
        <dbReference type="ARBA" id="ARBA00004123"/>
    </source>
</evidence>
<evidence type="ECO:0000256" key="13">
    <source>
        <dbReference type="ARBA" id="ARBA00022839"/>
    </source>
</evidence>
<dbReference type="PANTHER" id="PTHR12121:SF100">
    <property type="entry name" value="POLY(A)-SPECIFIC RIBONUCLEASE"/>
    <property type="match status" value="1"/>
</dbReference>
<sequence>MQRLCSGGDLRVKERLRAARCVRSGPSLAAIAALKSRRRVGTTHPPQRPWVHVGNPTRSQPSTVLTVMCYNVLCDKYATRQVYGYCPTWALSWEYRRKGIMDEIRHYAADVISLQEVEMEQFHLFFLPELKKDGYDGIFAPKSRAKTMAECDRKHVDGCAIFFRLSKFTLIKEHLVEFNQLAMANADGSDDMLNRVMTKDNIGLVALLQFKEGIVENANPEYKSLVHQQPPILVCTAHIHWDPEYCDVKLIQTMLLMRELRILAEEAVQMYRSGSLGGPHRRLPIDASHIPLLLCGDMNSLPESGVVEFLKAGHVSSDHPDFKRLGYKDCLRKMCLQSNSLVGTMYTHPFKIKEAYEDGIMPYTNYTFDFKGVIDYIFFTRQHLGVLGVLGPLDIHWMEENKVVGCPHPHVPSDHLPLVAQLELLLMSNGLLLRR</sequence>
<keyword evidence="13" id="KW-0269">Exonuclease</keyword>
<evidence type="ECO:0000256" key="10">
    <source>
        <dbReference type="ARBA" id="ARBA00022723"/>
    </source>
</evidence>
<dbReference type="Pfam" id="PF03372">
    <property type="entry name" value="Exo_endo_phos"/>
    <property type="match status" value="1"/>
</dbReference>
<dbReference type="InterPro" id="IPR036691">
    <property type="entry name" value="Endo/exonu/phosph_ase_sf"/>
</dbReference>
<evidence type="ECO:0000256" key="17">
    <source>
        <dbReference type="ARBA" id="ARBA00023242"/>
    </source>
</evidence>
<dbReference type="GO" id="GO:0046872">
    <property type="term" value="F:metal ion binding"/>
    <property type="evidence" value="ECO:0007669"/>
    <property type="project" value="UniProtKB-KW"/>
</dbReference>
<keyword evidence="14" id="KW-0460">Magnesium</keyword>
<evidence type="ECO:0000256" key="6">
    <source>
        <dbReference type="ARBA" id="ARBA00012161"/>
    </source>
</evidence>
<dbReference type="EMBL" id="JARKHS020035924">
    <property type="protein sequence ID" value="KAK8756745.1"/>
    <property type="molecule type" value="Genomic_DNA"/>
</dbReference>
<dbReference type="Gene3D" id="3.60.10.10">
    <property type="entry name" value="Endonuclease/exonuclease/phosphatase"/>
    <property type="match status" value="1"/>
</dbReference>
<dbReference type="SUPFAM" id="SSF56219">
    <property type="entry name" value="DNase I-like"/>
    <property type="match status" value="1"/>
</dbReference>
<keyword evidence="20" id="KW-1185">Reference proteome</keyword>
<dbReference type="EC" id="3.1.13.4" evidence="6"/>
<dbReference type="GO" id="GO:0004535">
    <property type="term" value="F:poly(A)-specific ribonuclease activity"/>
    <property type="evidence" value="ECO:0007669"/>
    <property type="project" value="UniProtKB-EC"/>
</dbReference>
<accession>A0AAQ4D2Q5</accession>
<evidence type="ECO:0000256" key="1">
    <source>
        <dbReference type="ARBA" id="ARBA00001663"/>
    </source>
</evidence>
<dbReference type="GO" id="GO:0005737">
    <property type="term" value="C:cytoplasm"/>
    <property type="evidence" value="ECO:0007669"/>
    <property type="project" value="UniProtKB-SubCell"/>
</dbReference>
<evidence type="ECO:0000256" key="16">
    <source>
        <dbReference type="ARBA" id="ARBA00023163"/>
    </source>
</evidence>
<evidence type="ECO:0000256" key="15">
    <source>
        <dbReference type="ARBA" id="ARBA00023015"/>
    </source>
</evidence>
<keyword evidence="10" id="KW-0479">Metal-binding</keyword>
<keyword evidence="12" id="KW-0378">Hydrolase</keyword>
<feature type="domain" description="Endonuclease/exonuclease/phosphatase" evidence="18">
    <location>
        <begin position="69"/>
        <end position="415"/>
    </location>
</feature>
<dbReference type="AlphaFoldDB" id="A0AAQ4D2Q5"/>
<keyword evidence="15" id="KW-0805">Transcription regulation</keyword>
<keyword evidence="9" id="KW-0540">Nuclease</keyword>
<keyword evidence="8" id="KW-0433">Leucine-rich repeat</keyword>
<comment type="cofactor">
    <cofactor evidence="2">
        <name>Mg(2+)</name>
        <dbReference type="ChEBI" id="CHEBI:18420"/>
    </cofactor>
</comment>
<dbReference type="GO" id="GO:0005634">
    <property type="term" value="C:nucleus"/>
    <property type="evidence" value="ECO:0007669"/>
    <property type="project" value="UniProtKB-SubCell"/>
</dbReference>
<evidence type="ECO:0000256" key="14">
    <source>
        <dbReference type="ARBA" id="ARBA00022842"/>
    </source>
</evidence>
<dbReference type="FunFam" id="3.60.10.10:FF:000002">
    <property type="entry name" value="CCR4-NOT transcription complex subunit 6 like"/>
    <property type="match status" value="1"/>
</dbReference>
<evidence type="ECO:0000256" key="2">
    <source>
        <dbReference type="ARBA" id="ARBA00001946"/>
    </source>
</evidence>
<reference evidence="19 20" key="1">
    <citation type="journal article" date="2023" name="Arcadia Sci">
        <title>De novo assembly of a long-read Amblyomma americanum tick genome.</title>
        <authorList>
            <person name="Chou S."/>
            <person name="Poskanzer K.E."/>
            <person name="Rollins M."/>
            <person name="Thuy-Boun P.S."/>
        </authorList>
    </citation>
    <scope>NUCLEOTIDE SEQUENCE [LARGE SCALE GENOMIC DNA]</scope>
    <source>
        <strain evidence="19">F_SG_1</strain>
        <tissue evidence="19">Salivary glands</tissue>
    </source>
</reference>
<keyword evidence="16" id="KW-0804">Transcription</keyword>
<dbReference type="Proteomes" id="UP001321473">
    <property type="component" value="Unassembled WGS sequence"/>
</dbReference>
<evidence type="ECO:0000313" key="20">
    <source>
        <dbReference type="Proteomes" id="UP001321473"/>
    </source>
</evidence>
<dbReference type="InterPro" id="IPR050410">
    <property type="entry name" value="CCR4/nocturin_mRNA_transcr"/>
</dbReference>
<evidence type="ECO:0000256" key="5">
    <source>
        <dbReference type="ARBA" id="ARBA00010774"/>
    </source>
</evidence>